<protein>
    <submittedName>
        <fullName evidence="1">Uncharacterized protein</fullName>
    </submittedName>
</protein>
<accession>A0ABV3GA51</accession>
<comment type="caution">
    <text evidence="1">The sequence shown here is derived from an EMBL/GenBank/DDBJ whole genome shotgun (WGS) entry which is preliminary data.</text>
</comment>
<evidence type="ECO:0000313" key="1">
    <source>
        <dbReference type="EMBL" id="MEV0968477.1"/>
    </source>
</evidence>
<name>A0ABV3GA51_MICGL</name>
<keyword evidence="2" id="KW-1185">Reference proteome</keyword>
<sequence>MTPKEQALRLVVIRVLKDILGAADDTDRAGVRTDWTVGDRLTATLAAEPVGAVQLRKGTIRPQVTDAGAFEAWVMANRPDEWETVTTTVTRVRPAYVTAVLAAAKKTGVAVTKDGEEIPGITVAAGDPTVAVTLTEDAAELVAEAWQSGELWEIVGSLLPALEAAPAAGGESS</sequence>
<dbReference type="RefSeq" id="WP_358131159.1">
    <property type="nucleotide sequence ID" value="NZ_JBFALK010000003.1"/>
</dbReference>
<reference evidence="1 2" key="1">
    <citation type="submission" date="2024-06" db="EMBL/GenBank/DDBJ databases">
        <title>The Natural Products Discovery Center: Release of the First 8490 Sequenced Strains for Exploring Actinobacteria Biosynthetic Diversity.</title>
        <authorList>
            <person name="Kalkreuter E."/>
            <person name="Kautsar S.A."/>
            <person name="Yang D."/>
            <person name="Bader C.D."/>
            <person name="Teijaro C.N."/>
            <person name="Fluegel L."/>
            <person name="Davis C.M."/>
            <person name="Simpson J.R."/>
            <person name="Lauterbach L."/>
            <person name="Steele A.D."/>
            <person name="Gui C."/>
            <person name="Meng S."/>
            <person name="Li G."/>
            <person name="Viehrig K."/>
            <person name="Ye F."/>
            <person name="Su P."/>
            <person name="Kiefer A.F."/>
            <person name="Nichols A."/>
            <person name="Cepeda A.J."/>
            <person name="Yan W."/>
            <person name="Fan B."/>
            <person name="Jiang Y."/>
            <person name="Adhikari A."/>
            <person name="Zheng C.-J."/>
            <person name="Schuster L."/>
            <person name="Cowan T.M."/>
            <person name="Smanski M.J."/>
            <person name="Chevrette M.G."/>
            <person name="De Carvalho L.P.S."/>
            <person name="Shen B."/>
        </authorList>
    </citation>
    <scope>NUCLEOTIDE SEQUENCE [LARGE SCALE GENOMIC DNA]</scope>
    <source>
        <strain evidence="1 2">NPDC050100</strain>
    </source>
</reference>
<organism evidence="1 2">
    <name type="scientific">Microtetraspora glauca</name>
    <dbReference type="NCBI Taxonomy" id="1996"/>
    <lineage>
        <taxon>Bacteria</taxon>
        <taxon>Bacillati</taxon>
        <taxon>Actinomycetota</taxon>
        <taxon>Actinomycetes</taxon>
        <taxon>Streptosporangiales</taxon>
        <taxon>Streptosporangiaceae</taxon>
        <taxon>Microtetraspora</taxon>
    </lineage>
</organism>
<gene>
    <name evidence="1" type="ORF">AB0I59_07575</name>
</gene>
<evidence type="ECO:0000313" key="2">
    <source>
        <dbReference type="Proteomes" id="UP001551675"/>
    </source>
</evidence>
<proteinExistence type="predicted"/>
<dbReference type="EMBL" id="JBFALK010000003">
    <property type="protein sequence ID" value="MEV0968477.1"/>
    <property type="molecule type" value="Genomic_DNA"/>
</dbReference>
<dbReference type="Proteomes" id="UP001551675">
    <property type="component" value="Unassembled WGS sequence"/>
</dbReference>